<comment type="caution">
    <text evidence="3">The sequence shown here is derived from an EMBL/GenBank/DDBJ whole genome shotgun (WGS) entry which is preliminary data.</text>
</comment>
<organism evidence="3 4">
    <name type="scientific">Vitis vinifera</name>
    <name type="common">Grape</name>
    <dbReference type="NCBI Taxonomy" id="29760"/>
    <lineage>
        <taxon>Eukaryota</taxon>
        <taxon>Viridiplantae</taxon>
        <taxon>Streptophyta</taxon>
        <taxon>Embryophyta</taxon>
        <taxon>Tracheophyta</taxon>
        <taxon>Spermatophyta</taxon>
        <taxon>Magnoliopsida</taxon>
        <taxon>eudicotyledons</taxon>
        <taxon>Gunneridae</taxon>
        <taxon>Pentapetalae</taxon>
        <taxon>rosids</taxon>
        <taxon>Vitales</taxon>
        <taxon>Vitaceae</taxon>
        <taxon>Viteae</taxon>
        <taxon>Vitis</taxon>
    </lineage>
</organism>
<dbReference type="Pfam" id="PF00462">
    <property type="entry name" value="Glutaredoxin"/>
    <property type="match status" value="1"/>
</dbReference>
<evidence type="ECO:0000259" key="2">
    <source>
        <dbReference type="Pfam" id="PF00462"/>
    </source>
</evidence>
<evidence type="ECO:0000256" key="1">
    <source>
        <dbReference type="SAM" id="MobiDB-lite"/>
    </source>
</evidence>
<protein>
    <submittedName>
        <fullName evidence="3">Glutaredoxin-C5, chloroplastic</fullName>
    </submittedName>
</protein>
<name>A0A438KDQ3_VITVI</name>
<accession>A0A438KDQ3</accession>
<feature type="compositionally biased region" description="Low complexity" evidence="1">
    <location>
        <begin position="11"/>
        <end position="21"/>
    </location>
</feature>
<dbReference type="PANTHER" id="PTHR45694">
    <property type="entry name" value="GLUTAREDOXIN 2"/>
    <property type="match status" value="1"/>
</dbReference>
<dbReference type="AlphaFoldDB" id="A0A438KDQ3"/>
<gene>
    <name evidence="3" type="primary">GRXC5_1</name>
    <name evidence="3" type="ORF">CK203_008563</name>
</gene>
<dbReference type="SUPFAM" id="SSF52833">
    <property type="entry name" value="Thioredoxin-like"/>
    <property type="match status" value="1"/>
</dbReference>
<feature type="region of interest" description="Disordered" evidence="1">
    <location>
        <begin position="1"/>
        <end position="21"/>
    </location>
</feature>
<dbReference type="Gene3D" id="3.40.30.10">
    <property type="entry name" value="Glutaredoxin"/>
    <property type="match status" value="2"/>
</dbReference>
<sequence length="335" mass="37754">MAASISHFAPFSSSRGFSPSSSSSPLLLSYLLTRSVQFHSNHIPRSFGIGHAGNRRYGPVLVRAMASSFGSRLEETVKKTVDENPVVVYSKTWCSYSSEVKSLFKRLGVEPFVIELDEMGEYSSFSILHLYCSNSIEPLLDSIVISKITLYEESTGWMIPSWHREVKGEGLKIGAFEFSLGFMEGVEMEDVRKCVFVKEVSYGDNVFSRFKERREQNVRRERMRDSWVPCMSLRVQPFVGTNWRLTTHDGGNAHQSKLVLGATKTDRRLLRSAKAWDLVLVVDQPFDGGGILCMFKNFSSLSGPQGPQLQKVLERLTGQHTVPNVFIGKKCLYLL</sequence>
<proteinExistence type="predicted"/>
<dbReference type="PANTHER" id="PTHR45694:SF18">
    <property type="entry name" value="GLUTAREDOXIN-1-RELATED"/>
    <property type="match status" value="1"/>
</dbReference>
<reference evidence="3 4" key="1">
    <citation type="journal article" date="2018" name="PLoS Genet.">
        <title>Population sequencing reveals clonal diversity and ancestral inbreeding in the grapevine cultivar Chardonnay.</title>
        <authorList>
            <person name="Roach M.J."/>
            <person name="Johnson D.L."/>
            <person name="Bohlmann J."/>
            <person name="van Vuuren H.J."/>
            <person name="Jones S.J."/>
            <person name="Pretorius I.S."/>
            <person name="Schmidt S.A."/>
            <person name="Borneman A.R."/>
        </authorList>
    </citation>
    <scope>NUCLEOTIDE SEQUENCE [LARGE SCALE GENOMIC DNA]</scope>
    <source>
        <strain evidence="4">cv. Chardonnay</strain>
        <tissue evidence="3">Leaf</tissue>
    </source>
</reference>
<feature type="domain" description="Glutaredoxin" evidence="2">
    <location>
        <begin position="86"/>
        <end position="122"/>
    </location>
</feature>
<evidence type="ECO:0000313" key="4">
    <source>
        <dbReference type="Proteomes" id="UP000288805"/>
    </source>
</evidence>
<dbReference type="InterPro" id="IPR036249">
    <property type="entry name" value="Thioredoxin-like_sf"/>
</dbReference>
<evidence type="ECO:0000313" key="3">
    <source>
        <dbReference type="EMBL" id="RVX19309.1"/>
    </source>
</evidence>
<dbReference type="InterPro" id="IPR002109">
    <property type="entry name" value="Glutaredoxin"/>
</dbReference>
<dbReference type="Proteomes" id="UP000288805">
    <property type="component" value="Unassembled WGS sequence"/>
</dbReference>
<dbReference type="PROSITE" id="PS51354">
    <property type="entry name" value="GLUTAREDOXIN_2"/>
    <property type="match status" value="1"/>
</dbReference>
<dbReference type="EMBL" id="QGNW01000009">
    <property type="protein sequence ID" value="RVX19309.1"/>
    <property type="molecule type" value="Genomic_DNA"/>
</dbReference>